<dbReference type="InterPro" id="IPR013096">
    <property type="entry name" value="Cupin_2"/>
</dbReference>
<sequence>MAQAPTVTPIESTTAYRISAGDTVKLIPLTGPVDGSPSSVFLEIWDPEGSQPDNSHPESVEVFVILDGKATAFSDEHTVELSAGDVLTLPATSVHRIRNTSATDRLYAITIMTNDQGSQPEESGMPGFYDLVVNGIPEPLDEKDLAVVFAARRRLSLD</sequence>
<dbReference type="RefSeq" id="WP_085020040.1">
    <property type="nucleotide sequence ID" value="NZ_BMHD01000001.1"/>
</dbReference>
<evidence type="ECO:0000313" key="1">
    <source>
        <dbReference type="EMBL" id="ARJ05902.1"/>
    </source>
</evidence>
<dbReference type="STRING" id="1619308.B5808_12205"/>
<proteinExistence type="predicted"/>
<dbReference type="PANTHER" id="PTHR43346:SF1">
    <property type="entry name" value="QUERCETIN 2,3-DIOXYGENASE-RELATED"/>
    <property type="match status" value="1"/>
</dbReference>
<dbReference type="InterPro" id="IPR011051">
    <property type="entry name" value="RmlC_Cupin_sf"/>
</dbReference>
<keyword evidence="2" id="KW-1185">Reference proteome</keyword>
<dbReference type="InterPro" id="IPR052538">
    <property type="entry name" value="Flavonoid_dioxygenase-like"/>
</dbReference>
<dbReference type="Gene3D" id="2.60.120.10">
    <property type="entry name" value="Jelly Rolls"/>
    <property type="match status" value="1"/>
</dbReference>
<protein>
    <submittedName>
        <fullName evidence="1">Uncharacterized protein</fullName>
    </submittedName>
</protein>
<organism evidence="1 2">
    <name type="scientific">Cnuibacter physcomitrellae</name>
    <dbReference type="NCBI Taxonomy" id="1619308"/>
    <lineage>
        <taxon>Bacteria</taxon>
        <taxon>Bacillati</taxon>
        <taxon>Actinomycetota</taxon>
        <taxon>Actinomycetes</taxon>
        <taxon>Micrococcales</taxon>
        <taxon>Microbacteriaceae</taxon>
        <taxon>Cnuibacter</taxon>
    </lineage>
</organism>
<gene>
    <name evidence="1" type="ORF">B5808_12205</name>
</gene>
<dbReference type="PANTHER" id="PTHR43346">
    <property type="entry name" value="LIGAND BINDING DOMAIN PROTEIN, PUTATIVE (AFU_ORTHOLOGUE AFUA_6G14370)-RELATED"/>
    <property type="match status" value="1"/>
</dbReference>
<reference evidence="1 2" key="1">
    <citation type="submission" date="2017-04" db="EMBL/GenBank/DDBJ databases">
        <authorList>
            <person name="Afonso C.L."/>
            <person name="Miller P.J."/>
            <person name="Scott M.A."/>
            <person name="Spackman E."/>
            <person name="Goraichik I."/>
            <person name="Dimitrov K.M."/>
            <person name="Suarez D.L."/>
            <person name="Swayne D.E."/>
        </authorList>
    </citation>
    <scope>NUCLEOTIDE SEQUENCE [LARGE SCALE GENOMIC DNA]</scope>
    <source>
        <strain evidence="2">XA(T)</strain>
    </source>
</reference>
<dbReference type="InterPro" id="IPR014710">
    <property type="entry name" value="RmlC-like_jellyroll"/>
</dbReference>
<evidence type="ECO:0000313" key="2">
    <source>
        <dbReference type="Proteomes" id="UP000192775"/>
    </source>
</evidence>
<dbReference type="Pfam" id="PF07883">
    <property type="entry name" value="Cupin_2"/>
    <property type="match status" value="1"/>
</dbReference>
<name>A0A1X9LN53_9MICO</name>
<dbReference type="Proteomes" id="UP000192775">
    <property type="component" value="Chromosome"/>
</dbReference>
<dbReference type="EMBL" id="CP020715">
    <property type="protein sequence ID" value="ARJ05902.1"/>
    <property type="molecule type" value="Genomic_DNA"/>
</dbReference>
<dbReference type="AlphaFoldDB" id="A0A1X9LN53"/>
<accession>A0A1X9LN53</accession>
<dbReference type="KEGG" id="cphy:B5808_12205"/>
<dbReference type="SUPFAM" id="SSF51182">
    <property type="entry name" value="RmlC-like cupins"/>
    <property type="match status" value="1"/>
</dbReference>